<accession>A0A0E9U7H6</accession>
<evidence type="ECO:0000313" key="1">
    <source>
        <dbReference type="EMBL" id="JAH61702.1"/>
    </source>
</evidence>
<protein>
    <submittedName>
        <fullName evidence="1">Uncharacterized protein</fullName>
    </submittedName>
</protein>
<name>A0A0E9U7H6_ANGAN</name>
<proteinExistence type="predicted"/>
<dbReference type="AlphaFoldDB" id="A0A0E9U7H6"/>
<organism evidence="1">
    <name type="scientific">Anguilla anguilla</name>
    <name type="common">European freshwater eel</name>
    <name type="synonym">Muraena anguilla</name>
    <dbReference type="NCBI Taxonomy" id="7936"/>
    <lineage>
        <taxon>Eukaryota</taxon>
        <taxon>Metazoa</taxon>
        <taxon>Chordata</taxon>
        <taxon>Craniata</taxon>
        <taxon>Vertebrata</taxon>
        <taxon>Euteleostomi</taxon>
        <taxon>Actinopterygii</taxon>
        <taxon>Neopterygii</taxon>
        <taxon>Teleostei</taxon>
        <taxon>Anguilliformes</taxon>
        <taxon>Anguillidae</taxon>
        <taxon>Anguilla</taxon>
    </lineage>
</organism>
<reference evidence="1" key="2">
    <citation type="journal article" date="2015" name="Fish Shellfish Immunol.">
        <title>Early steps in the European eel (Anguilla anguilla)-Vibrio vulnificus interaction in the gills: Role of the RtxA13 toxin.</title>
        <authorList>
            <person name="Callol A."/>
            <person name="Pajuelo D."/>
            <person name="Ebbesson L."/>
            <person name="Teles M."/>
            <person name="MacKenzie S."/>
            <person name="Amaro C."/>
        </authorList>
    </citation>
    <scope>NUCLEOTIDE SEQUENCE</scope>
</reference>
<reference evidence="1" key="1">
    <citation type="submission" date="2014-11" db="EMBL/GenBank/DDBJ databases">
        <authorList>
            <person name="Amaro Gonzalez C."/>
        </authorList>
    </citation>
    <scope>NUCLEOTIDE SEQUENCE</scope>
</reference>
<dbReference type="EMBL" id="GBXM01046875">
    <property type="protein sequence ID" value="JAH61702.1"/>
    <property type="molecule type" value="Transcribed_RNA"/>
</dbReference>
<sequence>MKLNDTEYNNEPFNYILKYYLYAVVPKRYYN</sequence>